<keyword evidence="1" id="KW-0812">Transmembrane</keyword>
<dbReference type="RefSeq" id="WP_053842174.1">
    <property type="nucleotide sequence ID" value="NZ_CP076250.1"/>
</dbReference>
<dbReference type="EMBL" id="CXOK01000149">
    <property type="protein sequence ID" value="CTP93306.1"/>
    <property type="molecule type" value="Genomic_DNA"/>
</dbReference>
<gene>
    <name evidence="2" type="ORF">XTPLMG728_3678</name>
</gene>
<keyword evidence="1" id="KW-1133">Transmembrane helix</keyword>
<sequence>MNTQTKLKNALAIRAFLSLVGGVILCQFGKSLGEAEHSSHTFNWYFIASCVIYALVPIGILRTIQRSQYFFSKWSYPVTLSVATLLAVGLGLAFSFGLLYIPPP</sequence>
<dbReference type="Proteomes" id="UP000041247">
    <property type="component" value="Unassembled WGS sequence"/>
</dbReference>
<reference evidence="2 3" key="1">
    <citation type="submission" date="2015-07" db="EMBL/GenBank/DDBJ databases">
        <authorList>
            <person name="Noorani M."/>
        </authorList>
    </citation>
    <scope>NUCLEOTIDE SEQUENCE [LARGE SCALE GENOMIC DNA]</scope>
    <source>
        <strain evidence="2">LMG728</strain>
    </source>
</reference>
<dbReference type="AlphaFoldDB" id="A0A0K3A555"/>
<feature type="transmembrane region" description="Helical" evidence="1">
    <location>
        <begin position="76"/>
        <end position="101"/>
    </location>
</feature>
<protein>
    <submittedName>
        <fullName evidence="2">Putative membrane protein</fullName>
    </submittedName>
</protein>
<evidence type="ECO:0000256" key="1">
    <source>
        <dbReference type="SAM" id="Phobius"/>
    </source>
</evidence>
<evidence type="ECO:0000313" key="2">
    <source>
        <dbReference type="EMBL" id="CTP93306.1"/>
    </source>
</evidence>
<organism evidence="2 3">
    <name type="scientific">Xanthomonas graminis pv. poae</name>
    <dbReference type="NCBI Taxonomy" id="227946"/>
    <lineage>
        <taxon>Bacteria</taxon>
        <taxon>Pseudomonadati</taxon>
        <taxon>Pseudomonadota</taxon>
        <taxon>Gammaproteobacteria</taxon>
        <taxon>Lysobacterales</taxon>
        <taxon>Lysobacteraceae</taxon>
        <taxon>Xanthomonas</taxon>
        <taxon>Xanthomonas translucens group</taxon>
        <taxon>Xanthomonas graminis</taxon>
    </lineage>
</organism>
<proteinExistence type="predicted"/>
<keyword evidence="1" id="KW-0472">Membrane</keyword>
<accession>A0A0K3A555</accession>
<evidence type="ECO:0000313" key="3">
    <source>
        <dbReference type="Proteomes" id="UP000041247"/>
    </source>
</evidence>
<feature type="transmembrane region" description="Helical" evidence="1">
    <location>
        <begin position="42"/>
        <end position="64"/>
    </location>
</feature>
<name>A0A0K3A555_9XANT</name>